<keyword evidence="3" id="KW-0539">Nucleus</keyword>
<evidence type="ECO:0000256" key="5">
    <source>
        <dbReference type="SAM" id="MobiDB-lite"/>
    </source>
</evidence>
<feature type="domain" description="Nucleoporin Nup54 alpha-helical" evidence="6">
    <location>
        <begin position="83"/>
        <end position="221"/>
    </location>
</feature>
<accession>A0A9P4NME5</accession>
<dbReference type="InterPro" id="IPR025712">
    <property type="entry name" value="Nup54_alpha-helical_dom"/>
</dbReference>
<feature type="region of interest" description="Disordered" evidence="5">
    <location>
        <begin position="1"/>
        <end position="41"/>
    </location>
</feature>
<dbReference type="PANTHER" id="PTHR13000:SF0">
    <property type="entry name" value="NUCLEOPORIN P54"/>
    <property type="match status" value="1"/>
</dbReference>
<dbReference type="AlphaFoldDB" id="A0A9P4NME5"/>
<gene>
    <name evidence="7" type="ORF">EJ08DRAFT_576961</name>
</gene>
<feature type="compositionally biased region" description="Low complexity" evidence="5">
    <location>
        <begin position="1"/>
        <end position="11"/>
    </location>
</feature>
<evidence type="ECO:0000313" key="8">
    <source>
        <dbReference type="Proteomes" id="UP000800235"/>
    </source>
</evidence>
<dbReference type="Pfam" id="PF13874">
    <property type="entry name" value="Nup54"/>
    <property type="match status" value="1"/>
</dbReference>
<feature type="non-terminal residue" evidence="7">
    <location>
        <position position="291"/>
    </location>
</feature>
<dbReference type="GO" id="GO:0044613">
    <property type="term" value="C:nuclear pore central transport channel"/>
    <property type="evidence" value="ECO:0007669"/>
    <property type="project" value="TreeGrafter"/>
</dbReference>
<comment type="caution">
    <text evidence="7">The sequence shown here is derived from an EMBL/GenBank/DDBJ whole genome shotgun (WGS) entry which is preliminary data.</text>
</comment>
<organism evidence="7 8">
    <name type="scientific">Tothia fuscella</name>
    <dbReference type="NCBI Taxonomy" id="1048955"/>
    <lineage>
        <taxon>Eukaryota</taxon>
        <taxon>Fungi</taxon>
        <taxon>Dikarya</taxon>
        <taxon>Ascomycota</taxon>
        <taxon>Pezizomycotina</taxon>
        <taxon>Dothideomycetes</taxon>
        <taxon>Pleosporomycetidae</taxon>
        <taxon>Venturiales</taxon>
        <taxon>Cylindrosympodiaceae</taxon>
        <taxon>Tothia</taxon>
    </lineage>
</organism>
<feature type="non-terminal residue" evidence="7">
    <location>
        <position position="1"/>
    </location>
</feature>
<dbReference type="GO" id="GO:0006999">
    <property type="term" value="P:nuclear pore organization"/>
    <property type="evidence" value="ECO:0007669"/>
    <property type="project" value="TreeGrafter"/>
</dbReference>
<evidence type="ECO:0000313" key="7">
    <source>
        <dbReference type="EMBL" id="KAF2427198.1"/>
    </source>
</evidence>
<evidence type="ECO:0000256" key="3">
    <source>
        <dbReference type="ARBA" id="ARBA00023242"/>
    </source>
</evidence>
<comment type="subcellular location">
    <subcellularLocation>
        <location evidence="1">Nucleus</location>
    </subcellularLocation>
</comment>
<protein>
    <recommendedName>
        <fullName evidence="6">Nucleoporin Nup54 alpha-helical domain-containing protein</fullName>
    </recommendedName>
</protein>
<evidence type="ECO:0000256" key="4">
    <source>
        <dbReference type="SAM" id="Coils"/>
    </source>
</evidence>
<keyword evidence="4" id="KW-0175">Coiled coil</keyword>
<dbReference type="GO" id="GO:0006607">
    <property type="term" value="P:NLS-bearing protein import into nucleus"/>
    <property type="evidence" value="ECO:0007669"/>
    <property type="project" value="TreeGrafter"/>
</dbReference>
<keyword evidence="8" id="KW-1185">Reference proteome</keyword>
<dbReference type="EMBL" id="MU007062">
    <property type="protein sequence ID" value="KAF2427198.1"/>
    <property type="molecule type" value="Genomic_DNA"/>
</dbReference>
<dbReference type="PANTHER" id="PTHR13000">
    <property type="entry name" value="NUCLEOPORIN P54"/>
    <property type="match status" value="1"/>
</dbReference>
<sequence length="291" mass="33114">QQQQQPQQQSQMGASILGQSQAAPLPRLGQSQWQPAPNPREKPVLEQMEILFHKWHPSDPNCVFQHYFYKNVGPERAPYFQPGPKDDPAKWEEALKAKPADGLIPVLARGFGDDGIAAKLKIQEQAIGQLNARAHEINDSLKLKIEQHDLVFAVKVLEARRKHIALSRRCLALATKVQVLRNRGYALDGGEEDLKEKLGKLETKAFDPVLSGRQEEIWARMTVVRERAQMLKEESEKMGKTVEEVEGIDDENVAKVKKLLEDYDSQLAHLRKELDMIKKDFEDWETATKPT</sequence>
<proteinExistence type="predicted"/>
<dbReference type="OrthoDB" id="6162375at2759"/>
<dbReference type="InterPro" id="IPR024864">
    <property type="entry name" value="Nup54/Nup57/Nup44"/>
</dbReference>
<keyword evidence="2" id="KW-0813">Transport</keyword>
<dbReference type="GO" id="GO:0036228">
    <property type="term" value="P:protein localization to nuclear inner membrane"/>
    <property type="evidence" value="ECO:0007669"/>
    <property type="project" value="TreeGrafter"/>
</dbReference>
<name>A0A9P4NME5_9PEZI</name>
<dbReference type="Gene3D" id="1.20.5.3600">
    <property type="match status" value="1"/>
</dbReference>
<evidence type="ECO:0000256" key="2">
    <source>
        <dbReference type="ARBA" id="ARBA00022448"/>
    </source>
</evidence>
<evidence type="ECO:0000256" key="1">
    <source>
        <dbReference type="ARBA" id="ARBA00004123"/>
    </source>
</evidence>
<dbReference type="GO" id="GO:0017056">
    <property type="term" value="F:structural constituent of nuclear pore"/>
    <property type="evidence" value="ECO:0007669"/>
    <property type="project" value="TreeGrafter"/>
</dbReference>
<reference evidence="7" key="1">
    <citation type="journal article" date="2020" name="Stud. Mycol.">
        <title>101 Dothideomycetes genomes: a test case for predicting lifestyles and emergence of pathogens.</title>
        <authorList>
            <person name="Haridas S."/>
            <person name="Albert R."/>
            <person name="Binder M."/>
            <person name="Bloem J."/>
            <person name="Labutti K."/>
            <person name="Salamov A."/>
            <person name="Andreopoulos B."/>
            <person name="Baker S."/>
            <person name="Barry K."/>
            <person name="Bills G."/>
            <person name="Bluhm B."/>
            <person name="Cannon C."/>
            <person name="Castanera R."/>
            <person name="Culley D."/>
            <person name="Daum C."/>
            <person name="Ezra D."/>
            <person name="Gonzalez J."/>
            <person name="Henrissat B."/>
            <person name="Kuo A."/>
            <person name="Liang C."/>
            <person name="Lipzen A."/>
            <person name="Lutzoni F."/>
            <person name="Magnuson J."/>
            <person name="Mondo S."/>
            <person name="Nolan M."/>
            <person name="Ohm R."/>
            <person name="Pangilinan J."/>
            <person name="Park H.-J."/>
            <person name="Ramirez L."/>
            <person name="Alfaro M."/>
            <person name="Sun H."/>
            <person name="Tritt A."/>
            <person name="Yoshinaga Y."/>
            <person name="Zwiers L.-H."/>
            <person name="Turgeon B."/>
            <person name="Goodwin S."/>
            <person name="Spatafora J."/>
            <person name="Crous P."/>
            <person name="Grigoriev I."/>
        </authorList>
    </citation>
    <scope>NUCLEOTIDE SEQUENCE</scope>
    <source>
        <strain evidence="7">CBS 130266</strain>
    </source>
</reference>
<dbReference type="Gene3D" id="1.20.5.490">
    <property type="entry name" value="Single helix bin"/>
    <property type="match status" value="1"/>
</dbReference>
<dbReference type="Pfam" id="PF18570">
    <property type="entry name" value="Nup54_57_C"/>
    <property type="match status" value="1"/>
</dbReference>
<evidence type="ECO:0000259" key="6">
    <source>
        <dbReference type="Pfam" id="PF13874"/>
    </source>
</evidence>
<dbReference type="Proteomes" id="UP000800235">
    <property type="component" value="Unassembled WGS sequence"/>
</dbReference>
<feature type="coiled-coil region" evidence="4">
    <location>
        <begin position="253"/>
        <end position="287"/>
    </location>
</feature>